<dbReference type="PROSITE" id="PS51140">
    <property type="entry name" value="CUE"/>
    <property type="match status" value="1"/>
</dbReference>
<dbReference type="InterPro" id="IPR037191">
    <property type="entry name" value="VPS9_dom_sf"/>
</dbReference>
<dbReference type="SMART" id="SM00546">
    <property type="entry name" value="CUE"/>
    <property type="match status" value="1"/>
</dbReference>
<dbReference type="Gene3D" id="1.10.246.120">
    <property type="match status" value="1"/>
</dbReference>
<feature type="domain" description="VPS9" evidence="3">
    <location>
        <begin position="428"/>
        <end position="568"/>
    </location>
</feature>
<feature type="compositionally biased region" description="Basic and acidic residues" evidence="1">
    <location>
        <begin position="711"/>
        <end position="723"/>
    </location>
</feature>
<evidence type="ECO:0000313" key="5">
    <source>
        <dbReference type="Proteomes" id="UP001590951"/>
    </source>
</evidence>
<feature type="compositionally biased region" description="Polar residues" evidence="1">
    <location>
        <begin position="610"/>
        <end position="624"/>
    </location>
</feature>
<feature type="compositionally biased region" description="Acidic residues" evidence="1">
    <location>
        <begin position="177"/>
        <end position="187"/>
    </location>
</feature>
<dbReference type="InterPro" id="IPR045046">
    <property type="entry name" value="Vps9-like"/>
</dbReference>
<dbReference type="InterPro" id="IPR003123">
    <property type="entry name" value="VPS9"/>
</dbReference>
<evidence type="ECO:0000256" key="1">
    <source>
        <dbReference type="SAM" id="MobiDB-lite"/>
    </source>
</evidence>
<dbReference type="InterPro" id="IPR041545">
    <property type="entry name" value="DUF5601"/>
</dbReference>
<feature type="compositionally biased region" description="Pro residues" evidence="1">
    <location>
        <begin position="595"/>
        <end position="604"/>
    </location>
</feature>
<dbReference type="Gene3D" id="1.10.8.10">
    <property type="entry name" value="DNA helicase RuvA subunit, C-terminal domain"/>
    <property type="match status" value="1"/>
</dbReference>
<dbReference type="Pfam" id="PF02204">
    <property type="entry name" value="VPS9"/>
    <property type="match status" value="1"/>
</dbReference>
<dbReference type="PANTHER" id="PTHR23101">
    <property type="entry name" value="RAB GDP/GTP EXCHANGE FACTOR"/>
    <property type="match status" value="1"/>
</dbReference>
<feature type="compositionally biased region" description="Polar residues" evidence="1">
    <location>
        <begin position="166"/>
        <end position="175"/>
    </location>
</feature>
<keyword evidence="5" id="KW-1185">Reference proteome</keyword>
<feature type="region of interest" description="Disordered" evidence="1">
    <location>
        <begin position="248"/>
        <end position="302"/>
    </location>
</feature>
<name>A0ABR4B1E0_9LECA</name>
<sequence>MSSPEPSTNTLEPPEPGKKLEATNQTAVENGGIVLVQGRRGASKPNATSKSVANSSQLKNPAVDSHGDGLQQTQPIGQENQIRDSHDDVAELEQKTQLLSVSPDPPSNSAVLGKRTDFRRQDGPGSHGLEELKDDIYLDPTPKTPRQETSPSRGPSVGDEIKGEEGSTSEIQSIMDQFDEGDYAVEDDGGKDSDLETGNSHLGAPVEHPPRRSSLEPLRPTTPPPATESTEGSGIPAYQLDYVKPRHDASTSDAAFEVPPMRTSSLPQSARLQAGDSMTPSSPNSSISLPKLPPPEPDPEPDLPFDFHRFLEQLRHRTADPVAKFLRSFLIEFGKKPWMVHEQVKIINDFLTFITNKMAQCEVWRGVSDAEFDNAKEGMEKLVMNRLYSQTFSPAIPAPAPIQTPKGKRKNTEKLLGPGRRGQHQEDIERDEILGQKVRIYGWVREEHLDIPPVGDSGRRFLVLAQQELLKIKTYRAPRDKVICVLNCCKVIFGLLRNSKQSDTSADSFVPLLIYVVLHANPDHLVSNVQYILRFRNQDKLGGEAGYYLSSLMGAIQFIENIDRTSLTISDEEFEKNVEAAVSVIAERHKEEMPSPLPPPPRNPIHPQFSEKSGLSQPQVTPRNSIEAEYSTPRRSTSSRDASGPLPGNDGSVDGTAVSGLLRTIQKPLSSIGRIFSEDQANASQRNQSGPALPPGPPPRLSPAVFQPPRHSNEARRSVEESRSAGNPNRGQERKLSAEDAAARQASAEAAEAQRIQRAEHKTVVETLAGMFPDLDRDVIDDVVRQKQGRVGLAVDACLALNS</sequence>
<feature type="compositionally biased region" description="Basic and acidic residues" evidence="1">
    <location>
        <begin position="81"/>
        <end position="94"/>
    </location>
</feature>
<feature type="region of interest" description="Disordered" evidence="1">
    <location>
        <begin position="589"/>
        <end position="655"/>
    </location>
</feature>
<accession>A0ABR4B1E0</accession>
<protein>
    <submittedName>
        <fullName evidence="4">Uncharacterized protein</fullName>
    </submittedName>
</protein>
<feature type="region of interest" description="Disordered" evidence="1">
    <location>
        <begin position="398"/>
        <end position="422"/>
    </location>
</feature>
<proteinExistence type="predicted"/>
<dbReference type="Gene3D" id="1.20.1050.80">
    <property type="entry name" value="VPS9 domain"/>
    <property type="match status" value="1"/>
</dbReference>
<dbReference type="InterPro" id="IPR009060">
    <property type="entry name" value="UBA-like_sf"/>
</dbReference>
<evidence type="ECO:0000259" key="2">
    <source>
        <dbReference type="PROSITE" id="PS51140"/>
    </source>
</evidence>
<feature type="region of interest" description="Disordered" evidence="1">
    <location>
        <begin position="1"/>
        <end position="235"/>
    </location>
</feature>
<feature type="compositionally biased region" description="Polar residues" evidence="1">
    <location>
        <begin position="1"/>
        <end position="11"/>
    </location>
</feature>
<feature type="compositionally biased region" description="Polar residues" evidence="1">
    <location>
        <begin position="45"/>
        <end position="59"/>
    </location>
</feature>
<dbReference type="PANTHER" id="PTHR23101:SF25">
    <property type="entry name" value="GTPASE-ACTIVATING PROTEIN AND VPS9 DOMAIN-CONTAINING PROTEIN 1"/>
    <property type="match status" value="1"/>
</dbReference>
<evidence type="ECO:0000313" key="4">
    <source>
        <dbReference type="EMBL" id="KAL2051731.1"/>
    </source>
</evidence>
<dbReference type="InterPro" id="IPR003892">
    <property type="entry name" value="CUE"/>
</dbReference>
<reference evidence="4 5" key="1">
    <citation type="submission" date="2024-09" db="EMBL/GenBank/DDBJ databases">
        <title>Rethinking Asexuality: The Enigmatic Case of Functional Sexual Genes in Lepraria (Stereocaulaceae).</title>
        <authorList>
            <person name="Doellman M."/>
            <person name="Sun Y."/>
            <person name="Barcenas-Pena A."/>
            <person name="Lumbsch H.T."/>
            <person name="Grewe F."/>
        </authorList>
    </citation>
    <scope>NUCLEOTIDE SEQUENCE [LARGE SCALE GENOMIC DNA]</scope>
    <source>
        <strain evidence="4 5">Grewe 0041</strain>
    </source>
</reference>
<gene>
    <name evidence="4" type="ORF">ABVK25_007887</name>
</gene>
<feature type="compositionally biased region" description="Low complexity" evidence="1">
    <location>
        <begin position="280"/>
        <end position="290"/>
    </location>
</feature>
<feature type="compositionally biased region" description="Polar residues" evidence="1">
    <location>
        <begin position="70"/>
        <end position="80"/>
    </location>
</feature>
<dbReference type="PROSITE" id="PS51205">
    <property type="entry name" value="VPS9"/>
    <property type="match status" value="1"/>
</dbReference>
<feature type="domain" description="CUE" evidence="2">
    <location>
        <begin position="760"/>
        <end position="803"/>
    </location>
</feature>
<feature type="region of interest" description="Disordered" evidence="1">
    <location>
        <begin position="681"/>
        <end position="758"/>
    </location>
</feature>
<evidence type="ECO:0000259" key="3">
    <source>
        <dbReference type="PROSITE" id="PS51205"/>
    </source>
</evidence>
<feature type="compositionally biased region" description="Low complexity" evidence="1">
    <location>
        <begin position="743"/>
        <end position="754"/>
    </location>
</feature>
<dbReference type="SMART" id="SM00167">
    <property type="entry name" value="VPS9"/>
    <property type="match status" value="1"/>
</dbReference>
<feature type="compositionally biased region" description="Basic and acidic residues" evidence="1">
    <location>
        <begin position="114"/>
        <end position="136"/>
    </location>
</feature>
<dbReference type="EMBL" id="JBHFEH010000032">
    <property type="protein sequence ID" value="KAL2051731.1"/>
    <property type="molecule type" value="Genomic_DNA"/>
</dbReference>
<feature type="compositionally biased region" description="Polar residues" evidence="1">
    <location>
        <begin position="262"/>
        <end position="279"/>
    </location>
</feature>
<feature type="compositionally biased region" description="Pro residues" evidence="1">
    <location>
        <begin position="692"/>
        <end position="701"/>
    </location>
</feature>
<comment type="caution">
    <text evidence="4">The sequence shown here is derived from an EMBL/GenBank/DDBJ whole genome shotgun (WGS) entry which is preliminary data.</text>
</comment>
<dbReference type="SUPFAM" id="SSF109993">
    <property type="entry name" value="VPS9 domain"/>
    <property type="match status" value="1"/>
</dbReference>
<dbReference type="Proteomes" id="UP001590951">
    <property type="component" value="Unassembled WGS sequence"/>
</dbReference>
<dbReference type="InterPro" id="IPR041804">
    <property type="entry name" value="Vps9_CUE"/>
</dbReference>
<dbReference type="SUPFAM" id="SSF46934">
    <property type="entry name" value="UBA-like"/>
    <property type="match status" value="1"/>
</dbReference>
<organism evidence="4 5">
    <name type="scientific">Lepraria finkii</name>
    <dbReference type="NCBI Taxonomy" id="1340010"/>
    <lineage>
        <taxon>Eukaryota</taxon>
        <taxon>Fungi</taxon>
        <taxon>Dikarya</taxon>
        <taxon>Ascomycota</taxon>
        <taxon>Pezizomycotina</taxon>
        <taxon>Lecanoromycetes</taxon>
        <taxon>OSLEUM clade</taxon>
        <taxon>Lecanoromycetidae</taxon>
        <taxon>Lecanorales</taxon>
        <taxon>Lecanorineae</taxon>
        <taxon>Stereocaulaceae</taxon>
        <taxon>Lepraria</taxon>
    </lineage>
</organism>
<dbReference type="Pfam" id="PF18151">
    <property type="entry name" value="DUF5601"/>
    <property type="match status" value="1"/>
</dbReference>
<dbReference type="Pfam" id="PF02845">
    <property type="entry name" value="CUE"/>
    <property type="match status" value="1"/>
</dbReference>
<dbReference type="CDD" id="cd14369">
    <property type="entry name" value="CUE_VPS9_like"/>
    <property type="match status" value="1"/>
</dbReference>
<feature type="compositionally biased region" description="Basic and acidic residues" evidence="1">
    <location>
        <begin position="731"/>
        <end position="742"/>
    </location>
</feature>